<dbReference type="InterPro" id="IPR000825">
    <property type="entry name" value="SUF_FeS_clus_asmbl_SufBD_core"/>
</dbReference>
<dbReference type="InterPro" id="IPR045595">
    <property type="entry name" value="SufBD_N"/>
</dbReference>
<evidence type="ECO:0000256" key="1">
    <source>
        <dbReference type="ARBA" id="ARBA00043967"/>
    </source>
</evidence>
<evidence type="ECO:0000259" key="2">
    <source>
        <dbReference type="Pfam" id="PF01458"/>
    </source>
</evidence>
<reference evidence="4 5" key="1">
    <citation type="submission" date="2023-10" db="EMBL/GenBank/DDBJ databases">
        <title>Rubellicoccus peritrichatus gen. nov., sp. nov., isolated from an algae of coral reef tank.</title>
        <authorList>
            <person name="Luo J."/>
        </authorList>
    </citation>
    <scope>NUCLEOTIDE SEQUENCE [LARGE SCALE GENOMIC DNA]</scope>
    <source>
        <strain evidence="4 5">CR14</strain>
    </source>
</reference>
<dbReference type="InterPro" id="IPR055346">
    <property type="entry name" value="Fe-S_cluster_assembly_SufBD"/>
</dbReference>
<dbReference type="NCBIfam" id="TIGR01981">
    <property type="entry name" value="sufD"/>
    <property type="match status" value="1"/>
</dbReference>
<dbReference type="KEGG" id="puo:RZN69_04505"/>
<dbReference type="PANTHER" id="PTHR43575">
    <property type="entry name" value="PROTEIN ABCI7, CHLOROPLASTIC"/>
    <property type="match status" value="1"/>
</dbReference>
<gene>
    <name evidence="4" type="primary">sufD</name>
    <name evidence="4" type="ORF">RZN69_04505</name>
</gene>
<dbReference type="RefSeq" id="WP_317834859.1">
    <property type="nucleotide sequence ID" value="NZ_CP136920.1"/>
</dbReference>
<name>A0AAQ3LE85_9BACT</name>
<accession>A0AAQ3LE85</accession>
<dbReference type="SUPFAM" id="SSF101960">
    <property type="entry name" value="Stabilizer of iron transporter SufD"/>
    <property type="match status" value="1"/>
</dbReference>
<dbReference type="Proteomes" id="UP001304300">
    <property type="component" value="Chromosome"/>
</dbReference>
<dbReference type="AlphaFoldDB" id="A0AAQ3LE85"/>
<feature type="domain" description="SUF system FeS cluster assembly SufBD core" evidence="2">
    <location>
        <begin position="183"/>
        <end position="412"/>
    </location>
</feature>
<organism evidence="4 5">
    <name type="scientific">Rubellicoccus peritrichatus</name>
    <dbReference type="NCBI Taxonomy" id="3080537"/>
    <lineage>
        <taxon>Bacteria</taxon>
        <taxon>Pseudomonadati</taxon>
        <taxon>Verrucomicrobiota</taxon>
        <taxon>Opitutia</taxon>
        <taxon>Puniceicoccales</taxon>
        <taxon>Cerasicoccaceae</taxon>
        <taxon>Rubellicoccus</taxon>
    </lineage>
</organism>
<protein>
    <submittedName>
        <fullName evidence="4">Fe-S cluster assembly protein SufD</fullName>
    </submittedName>
</protein>
<sequence length="440" mass="49604">MPTLETLTFDKASFDAHVADFVATPWLQEFKRNAWAQYEALPMPNRSDEKWRFSDLKKITLDGFKPATEPHTEEREALLERSHLVDGYSGRMVFGDNHLLEFNPVSEELADKGVIWLPLQQAISEHPELVKKYLGSEDHKLGGDKFRALHYAFLQGGSFLYVPKGVEIEAPFVAYYWNCHCEEAIFPHTLIVADSNAKVNFVDYYGSKDSECNCPTLSIAAGASFAEPGGQIFRKVVQDYHLQTVSLQLEANIAKRDANVKTIALNLGAKYARIENQTRIAEPGSNVHVYSLTVATGEQEFDQRTLQTHAAPNAYSDLLYKNALLDKARTIFSGMILVEPDAQKTDAYQTNRNLLLSAEAEANSLPGLEIEANDVKCSHGATTGQIDQEQLFYLMARGIPRETAYELLIFGFFEEIIEKFDNEELKENVRSLVRSKFDSR</sequence>
<dbReference type="PANTHER" id="PTHR43575:SF1">
    <property type="entry name" value="PROTEIN ABCI7, CHLOROPLASTIC"/>
    <property type="match status" value="1"/>
</dbReference>
<keyword evidence="5" id="KW-1185">Reference proteome</keyword>
<dbReference type="GO" id="GO:0016226">
    <property type="term" value="P:iron-sulfur cluster assembly"/>
    <property type="evidence" value="ECO:0007669"/>
    <property type="project" value="InterPro"/>
</dbReference>
<evidence type="ECO:0000259" key="3">
    <source>
        <dbReference type="Pfam" id="PF19295"/>
    </source>
</evidence>
<dbReference type="InterPro" id="IPR011542">
    <property type="entry name" value="SUF_FeS_clus_asmbl_SufD"/>
</dbReference>
<comment type="similarity">
    <text evidence="1">Belongs to the iron-sulfur cluster assembly SufBD family.</text>
</comment>
<dbReference type="InterPro" id="IPR037284">
    <property type="entry name" value="SUF_FeS_clus_asmbl_SufBD_sf"/>
</dbReference>
<dbReference type="EMBL" id="CP136920">
    <property type="protein sequence ID" value="WOO42340.1"/>
    <property type="molecule type" value="Genomic_DNA"/>
</dbReference>
<evidence type="ECO:0000313" key="4">
    <source>
        <dbReference type="EMBL" id="WOO42340.1"/>
    </source>
</evidence>
<proteinExistence type="inferred from homology"/>
<evidence type="ECO:0000313" key="5">
    <source>
        <dbReference type="Proteomes" id="UP001304300"/>
    </source>
</evidence>
<dbReference type="Pfam" id="PF19295">
    <property type="entry name" value="SufBD_N"/>
    <property type="match status" value="1"/>
</dbReference>
<dbReference type="Pfam" id="PF01458">
    <property type="entry name" value="SUFBD_core"/>
    <property type="match status" value="1"/>
</dbReference>
<feature type="domain" description="SUF system FeS cluster assembly SufBD N-terminal" evidence="3">
    <location>
        <begin position="24"/>
        <end position="171"/>
    </location>
</feature>